<dbReference type="InterPro" id="IPR011545">
    <property type="entry name" value="DEAD/DEAH_box_helicase_dom"/>
</dbReference>
<dbReference type="GO" id="GO:0005524">
    <property type="term" value="F:ATP binding"/>
    <property type="evidence" value="ECO:0007669"/>
    <property type="project" value="UniProtKB-KW"/>
</dbReference>
<dbReference type="Pfam" id="PF00271">
    <property type="entry name" value="Helicase_C"/>
    <property type="match status" value="1"/>
</dbReference>
<dbReference type="GO" id="GO:0016787">
    <property type="term" value="F:hydrolase activity"/>
    <property type="evidence" value="ECO:0007669"/>
    <property type="project" value="UniProtKB-KW"/>
</dbReference>
<dbReference type="EMBL" id="QDEB01105977">
    <property type="protein sequence ID" value="RZC00564.1"/>
    <property type="molecule type" value="Genomic_DNA"/>
</dbReference>
<feature type="coiled-coil region" evidence="6">
    <location>
        <begin position="65"/>
        <end position="92"/>
    </location>
</feature>
<dbReference type="OrthoDB" id="10025033at2759"/>
<dbReference type="SUPFAM" id="SSF52540">
    <property type="entry name" value="P-loop containing nucleoside triphosphate hydrolases"/>
    <property type="match status" value="1"/>
</dbReference>
<comment type="similarity">
    <text evidence="1">Belongs to the DEAD box helicase family. DEAH subfamily.</text>
</comment>
<dbReference type="InterPro" id="IPR056371">
    <property type="entry name" value="DHX37-like_C"/>
</dbReference>
<evidence type="ECO:0000313" key="10">
    <source>
        <dbReference type="EMBL" id="RZC00564.1"/>
    </source>
</evidence>
<evidence type="ECO:0000256" key="1">
    <source>
        <dbReference type="ARBA" id="ARBA00008792"/>
    </source>
</evidence>
<keyword evidence="3" id="KW-0378">Hydrolase</keyword>
<dbReference type="InterPro" id="IPR011709">
    <property type="entry name" value="DEAD-box_helicase_OB_fold"/>
</dbReference>
<name>A0A482VF64_ASBVE</name>
<dbReference type="GO" id="GO:0005730">
    <property type="term" value="C:nucleolus"/>
    <property type="evidence" value="ECO:0007669"/>
    <property type="project" value="TreeGrafter"/>
</dbReference>
<dbReference type="GO" id="GO:0003723">
    <property type="term" value="F:RNA binding"/>
    <property type="evidence" value="ECO:0007669"/>
    <property type="project" value="TreeGrafter"/>
</dbReference>
<dbReference type="InterPro" id="IPR002464">
    <property type="entry name" value="DNA/RNA_helicase_DEAH_CS"/>
</dbReference>
<dbReference type="PROSITE" id="PS51192">
    <property type="entry name" value="HELICASE_ATP_BIND_1"/>
    <property type="match status" value="1"/>
</dbReference>
<dbReference type="PANTHER" id="PTHR18934">
    <property type="entry name" value="ATP-DEPENDENT RNA HELICASE"/>
    <property type="match status" value="1"/>
</dbReference>
<comment type="caution">
    <text evidence="10">The sequence shown here is derived from an EMBL/GenBank/DDBJ whole genome shotgun (WGS) entry which is preliminary data.</text>
</comment>
<gene>
    <name evidence="10" type="ORF">BDFB_010863</name>
</gene>
<dbReference type="InterPro" id="IPR014001">
    <property type="entry name" value="Helicase_ATP-bd"/>
</dbReference>
<dbReference type="CDD" id="cd18791">
    <property type="entry name" value="SF2_C_RHA"/>
    <property type="match status" value="1"/>
</dbReference>
<dbReference type="SMART" id="SM00490">
    <property type="entry name" value="HELICc"/>
    <property type="match status" value="1"/>
</dbReference>
<dbReference type="PROSITE" id="PS51194">
    <property type="entry name" value="HELICASE_CTER"/>
    <property type="match status" value="1"/>
</dbReference>
<evidence type="ECO:0000256" key="7">
    <source>
        <dbReference type="SAM" id="MobiDB-lite"/>
    </source>
</evidence>
<feature type="compositionally biased region" description="Acidic residues" evidence="7">
    <location>
        <begin position="175"/>
        <end position="188"/>
    </location>
</feature>
<keyword evidence="2" id="KW-0547">Nucleotide-binding</keyword>
<keyword evidence="6" id="KW-0175">Coiled coil</keyword>
<dbReference type="Pfam" id="PF21010">
    <property type="entry name" value="HA2_C"/>
    <property type="match status" value="1"/>
</dbReference>
<keyword evidence="4" id="KW-0347">Helicase</keyword>
<dbReference type="PANTHER" id="PTHR18934:SF99">
    <property type="entry name" value="ATP-DEPENDENT RNA HELICASE DHX37-RELATED"/>
    <property type="match status" value="1"/>
</dbReference>
<protein>
    <submittedName>
        <fullName evidence="10">OB NTP bind, HA2, DEAD, and/or AAA 5 domain containing protein</fullName>
    </submittedName>
</protein>
<accession>A0A482VF64</accession>
<feature type="domain" description="Helicase ATP-binding" evidence="8">
    <location>
        <begin position="252"/>
        <end position="418"/>
    </location>
</feature>
<dbReference type="SMART" id="SM00847">
    <property type="entry name" value="HA2"/>
    <property type="match status" value="1"/>
</dbReference>
<dbReference type="CDD" id="cd17982">
    <property type="entry name" value="DEXHc_DHX37"/>
    <property type="match status" value="1"/>
</dbReference>
<feature type="domain" description="Helicase C-terminal" evidence="9">
    <location>
        <begin position="436"/>
        <end position="676"/>
    </location>
</feature>
<proteinExistence type="inferred from homology"/>
<organism evidence="10 11">
    <name type="scientific">Asbolus verrucosus</name>
    <name type="common">Desert ironclad beetle</name>
    <dbReference type="NCBI Taxonomy" id="1661398"/>
    <lineage>
        <taxon>Eukaryota</taxon>
        <taxon>Metazoa</taxon>
        <taxon>Ecdysozoa</taxon>
        <taxon>Arthropoda</taxon>
        <taxon>Hexapoda</taxon>
        <taxon>Insecta</taxon>
        <taxon>Pterygota</taxon>
        <taxon>Neoptera</taxon>
        <taxon>Endopterygota</taxon>
        <taxon>Coleoptera</taxon>
        <taxon>Polyphaga</taxon>
        <taxon>Cucujiformia</taxon>
        <taxon>Tenebrionidae</taxon>
        <taxon>Pimeliinae</taxon>
        <taxon>Asbolus</taxon>
    </lineage>
</organism>
<feature type="region of interest" description="Disordered" evidence="7">
    <location>
        <begin position="159"/>
        <end position="218"/>
    </location>
</feature>
<keyword evidence="5" id="KW-0067">ATP-binding</keyword>
<dbReference type="Gene3D" id="3.40.50.300">
    <property type="entry name" value="P-loop containing nucleotide triphosphate hydrolases"/>
    <property type="match status" value="2"/>
</dbReference>
<evidence type="ECO:0000256" key="3">
    <source>
        <dbReference type="ARBA" id="ARBA00022801"/>
    </source>
</evidence>
<feature type="compositionally biased region" description="Basic and acidic residues" evidence="7">
    <location>
        <begin position="189"/>
        <end position="218"/>
    </location>
</feature>
<dbReference type="InterPro" id="IPR027417">
    <property type="entry name" value="P-loop_NTPase"/>
</dbReference>
<evidence type="ECO:0000259" key="8">
    <source>
        <dbReference type="PROSITE" id="PS51192"/>
    </source>
</evidence>
<dbReference type="Pfam" id="PF00270">
    <property type="entry name" value="DEAD"/>
    <property type="match status" value="1"/>
</dbReference>
<feature type="compositionally biased region" description="Basic and acidic residues" evidence="7">
    <location>
        <begin position="159"/>
        <end position="168"/>
    </location>
</feature>
<dbReference type="Proteomes" id="UP000292052">
    <property type="component" value="Unassembled WGS sequence"/>
</dbReference>
<evidence type="ECO:0000256" key="2">
    <source>
        <dbReference type="ARBA" id="ARBA00022741"/>
    </source>
</evidence>
<dbReference type="AlphaFoldDB" id="A0A482VF64"/>
<dbReference type="Pfam" id="PF23362">
    <property type="entry name" value="DHX37_C"/>
    <property type="match status" value="1"/>
</dbReference>
<dbReference type="FunFam" id="3.40.50.300:FF:000895">
    <property type="entry name" value="probable ATP-dependent RNA helicase DHX37"/>
    <property type="match status" value="1"/>
</dbReference>
<dbReference type="SMART" id="SM00487">
    <property type="entry name" value="DEXDc"/>
    <property type="match status" value="1"/>
</dbReference>
<evidence type="ECO:0000313" key="11">
    <source>
        <dbReference type="Proteomes" id="UP000292052"/>
    </source>
</evidence>
<dbReference type="InterPro" id="IPR007502">
    <property type="entry name" value="Helicase-assoc_dom"/>
</dbReference>
<evidence type="ECO:0000256" key="6">
    <source>
        <dbReference type="SAM" id="Coils"/>
    </source>
</evidence>
<dbReference type="Gene3D" id="1.20.120.1080">
    <property type="match status" value="1"/>
</dbReference>
<keyword evidence="11" id="KW-1185">Reference proteome</keyword>
<evidence type="ECO:0000256" key="4">
    <source>
        <dbReference type="ARBA" id="ARBA00022806"/>
    </source>
</evidence>
<dbReference type="GO" id="GO:0004386">
    <property type="term" value="F:helicase activity"/>
    <property type="evidence" value="ECO:0007669"/>
    <property type="project" value="UniProtKB-KW"/>
</dbReference>
<dbReference type="PROSITE" id="PS00690">
    <property type="entry name" value="DEAH_ATP_HELICASE"/>
    <property type="match status" value="1"/>
</dbReference>
<dbReference type="STRING" id="1661398.A0A482VF64"/>
<evidence type="ECO:0000256" key="5">
    <source>
        <dbReference type="ARBA" id="ARBA00022840"/>
    </source>
</evidence>
<dbReference type="Pfam" id="PF07717">
    <property type="entry name" value="OB_NTP_bind"/>
    <property type="match status" value="1"/>
</dbReference>
<dbReference type="GO" id="GO:0000462">
    <property type="term" value="P:maturation of SSU-rRNA from tricistronic rRNA transcript (SSU-rRNA, 5.8S rRNA, LSU-rRNA)"/>
    <property type="evidence" value="ECO:0007669"/>
    <property type="project" value="TreeGrafter"/>
</dbReference>
<sequence>MVKKKYNWKSRQVVDTIIDNSSTKKIQLDLNVEGHYDQSNELVLPSKKRKTKIKGEKNKITKILSKKHRKKLEKIVEKKKKKENRASLLEALSKVQATPEELSNLTSIASLQTKGLKRHFFEESNPEKSKKPKRDLQIISGEIKLNSLSGAKRWELIEDTRNETKNDDPNVVGFDESDSESDNEECEPEPQRESESKPEPKPEPPPEPAKAEKQIKKTAERTPAVYVDVIRDKEIQKARLKLPILAEEQQIMEVINENPVVIIAGETGSGKTTQVPQFLYEAGYALKKQIAVTEPRRVAAVAMSRRVAEEMNLSPREVSYLIRFEGNTTDDTKIKFMTDGVLLKEVQNDFLLTKYSVVILDEAHERSVYTDILIGLLSRIVPLRHKRGDPLKLIVMSATLRIEDFTTNGRLFKKAPPVVKVDSRQFPVTVHFDKRTSDDYLKAAFEKAVKVHTKLPEGGILIFLTGQQEVNTLVKKLRKKFPLKVKIDEDIDNKPKKKKRKEVYAPEVNLDDYSVDWDNEACDQDEELSDHDDDEIDATPSVDAQPLWVLPLYSLLPTHKQNEVFKAPPGGCRLCVVSTNVAETSLTIPNIKYVVDCGRSKVKLYDKITGVTSYVVTWTSKASADQRAGRAGRTGPGHCYRLYSSAVFNDTFQNFSVPEIQQKPVDDLFLQMKCMNIDKIVNFPFPTAPDLLQLKTAEHRLEVLEALKEGKATPLGKAVAKFPVLPRFGKMLALSHQQDLLPYTICLVAALSVQEVLLERPLHDAEDKELRVKWASLRRRWAGGGNSLLLGDNMVLLRAVGAAEFANSEGRLERFCRDNGLRAKAVVEIRKLRLQLTNEIKINLPEADAVVDPRLAPPTDLQAKLLRQILLSGMGDQIARKIDDKTKFKYGYQANNMEEPVFLHSSSVLRRTLPEFVIYQEIYETNKIYMRGVTAIEPEWLPTYVPHLCNLSAPLSDPEPFYNPSNGRVYCTVTGSFGAQGWSLPNVQIEHPKTINCYKWFGRFLLEGSVFKKLKKYKGVLLSQPAIMVKSWAKLQPRTDAVLKALISKEAVSRGRLEEVWREAPKCELFALGGLVCECFVAVLLEEYLRWVPQSAYGEVSLMWPPLD</sequence>
<dbReference type="InterPro" id="IPR001650">
    <property type="entry name" value="Helicase_C-like"/>
</dbReference>
<reference evidence="10 11" key="1">
    <citation type="submission" date="2017-03" db="EMBL/GenBank/DDBJ databases">
        <title>Genome of the blue death feigning beetle - Asbolus verrucosus.</title>
        <authorList>
            <person name="Rider S.D."/>
        </authorList>
    </citation>
    <scope>NUCLEOTIDE SEQUENCE [LARGE SCALE GENOMIC DNA]</scope>
    <source>
        <strain evidence="10">Butters</strain>
        <tissue evidence="10">Head and leg muscle</tissue>
    </source>
</reference>
<evidence type="ECO:0000259" key="9">
    <source>
        <dbReference type="PROSITE" id="PS51194"/>
    </source>
</evidence>